<evidence type="ECO:0000313" key="11">
    <source>
        <dbReference type="EMBL" id="ADG93067.1"/>
    </source>
</evidence>
<evidence type="ECO:0000256" key="4">
    <source>
        <dbReference type="ARBA" id="ARBA00022475"/>
    </source>
</evidence>
<dbReference type="GO" id="GO:0055085">
    <property type="term" value="P:transmembrane transport"/>
    <property type="evidence" value="ECO:0007669"/>
    <property type="project" value="InterPro"/>
</dbReference>
<keyword evidence="9" id="KW-0472">Membrane</keyword>
<dbReference type="STRING" id="572480.Arnit_1409"/>
<dbReference type="Pfam" id="PF03544">
    <property type="entry name" value="TonB_C"/>
    <property type="match status" value="1"/>
</dbReference>
<sequence length="268" mass="31330">MKYIIPALILSIFLHLLILKTYKIKDDVVKDNPSSTKNPKKSDIKYVILKSAVKKVEPKITKPKEEIPKEKVEKKEPVKKLIKEKPIYKKVKKSDIKVAKKREVKKEEVKKTSPKPIEKSEVNPNYTKLNPTKLQKDTLEDFLSTPVQDVKMLDELTQSYIKLYGEEYNSFTKVQKVFLQKNLKDIGRITQKYLRYPDIAVRTRQSGMNIIEFTLYPNGDITHPIITSSSGYETLDENTIQTIEIAYKDYPRPKEPTKIKIYVTYRLY</sequence>
<dbReference type="NCBIfam" id="TIGR01352">
    <property type="entry name" value="tonB_Cterm"/>
    <property type="match status" value="1"/>
</dbReference>
<keyword evidence="5" id="KW-0997">Cell inner membrane</keyword>
<name>D5V5D2_ARCNC</name>
<dbReference type="eggNOG" id="COG0810">
    <property type="taxonomic scope" value="Bacteria"/>
</dbReference>
<dbReference type="PANTHER" id="PTHR33446:SF2">
    <property type="entry name" value="PROTEIN TONB"/>
    <property type="match status" value="1"/>
</dbReference>
<evidence type="ECO:0000313" key="12">
    <source>
        <dbReference type="Proteomes" id="UP000000939"/>
    </source>
</evidence>
<gene>
    <name evidence="11" type="ordered locus">Arnit_1409</name>
</gene>
<accession>D5V5D2</accession>
<evidence type="ECO:0000256" key="7">
    <source>
        <dbReference type="ARBA" id="ARBA00022927"/>
    </source>
</evidence>
<keyword evidence="8" id="KW-1133">Transmembrane helix</keyword>
<dbReference type="PROSITE" id="PS52015">
    <property type="entry name" value="TONB_CTD"/>
    <property type="match status" value="1"/>
</dbReference>
<dbReference type="GO" id="GO:0031992">
    <property type="term" value="F:energy transducer activity"/>
    <property type="evidence" value="ECO:0007669"/>
    <property type="project" value="TreeGrafter"/>
</dbReference>
<protein>
    <submittedName>
        <fullName evidence="11">TonB family protein</fullName>
    </submittedName>
</protein>
<dbReference type="GO" id="GO:0098797">
    <property type="term" value="C:plasma membrane protein complex"/>
    <property type="evidence" value="ECO:0007669"/>
    <property type="project" value="TreeGrafter"/>
</dbReference>
<evidence type="ECO:0000256" key="9">
    <source>
        <dbReference type="ARBA" id="ARBA00023136"/>
    </source>
</evidence>
<comment type="similarity">
    <text evidence="2">Belongs to the TonB family.</text>
</comment>
<dbReference type="AlphaFoldDB" id="D5V5D2"/>
<dbReference type="OrthoDB" id="5349195at2"/>
<proteinExistence type="inferred from homology"/>
<keyword evidence="4" id="KW-1003">Cell membrane</keyword>
<keyword evidence="3" id="KW-0813">Transport</keyword>
<dbReference type="Gene3D" id="3.30.1150.10">
    <property type="match status" value="1"/>
</dbReference>
<dbReference type="InterPro" id="IPR051045">
    <property type="entry name" value="TonB-dependent_transducer"/>
</dbReference>
<dbReference type="EMBL" id="CP001999">
    <property type="protein sequence ID" value="ADG93067.1"/>
    <property type="molecule type" value="Genomic_DNA"/>
</dbReference>
<evidence type="ECO:0000259" key="10">
    <source>
        <dbReference type="PROSITE" id="PS52015"/>
    </source>
</evidence>
<evidence type="ECO:0000256" key="6">
    <source>
        <dbReference type="ARBA" id="ARBA00022692"/>
    </source>
</evidence>
<feature type="domain" description="TonB C-terminal" evidence="10">
    <location>
        <begin position="181"/>
        <end position="268"/>
    </location>
</feature>
<comment type="subcellular location">
    <subcellularLocation>
        <location evidence="1">Cell inner membrane</location>
        <topology evidence="1">Single-pass membrane protein</topology>
        <orientation evidence="1">Periplasmic side</orientation>
    </subcellularLocation>
</comment>
<dbReference type="Proteomes" id="UP000000939">
    <property type="component" value="Chromosome"/>
</dbReference>
<dbReference type="HOGENOM" id="CLU_082689_1_0_7"/>
<dbReference type="PANTHER" id="PTHR33446">
    <property type="entry name" value="PROTEIN TONB-RELATED"/>
    <property type="match status" value="1"/>
</dbReference>
<dbReference type="InterPro" id="IPR006260">
    <property type="entry name" value="TonB/TolA_C"/>
</dbReference>
<evidence type="ECO:0000256" key="1">
    <source>
        <dbReference type="ARBA" id="ARBA00004383"/>
    </source>
</evidence>
<organism evidence="11 12">
    <name type="scientific">Arcobacter nitrofigilis (strain ATCC 33309 / DSM 7299 / CCUG 15893 / LMG 7604 / NCTC 12251 / CI)</name>
    <name type="common">Campylobacter nitrofigilis</name>
    <dbReference type="NCBI Taxonomy" id="572480"/>
    <lineage>
        <taxon>Bacteria</taxon>
        <taxon>Pseudomonadati</taxon>
        <taxon>Campylobacterota</taxon>
        <taxon>Epsilonproteobacteria</taxon>
        <taxon>Campylobacterales</taxon>
        <taxon>Arcobacteraceae</taxon>
        <taxon>Arcobacter</taxon>
    </lineage>
</organism>
<dbReference type="SUPFAM" id="SSF74653">
    <property type="entry name" value="TolA/TonB C-terminal domain"/>
    <property type="match status" value="1"/>
</dbReference>
<dbReference type="KEGG" id="ant:Arnit_1409"/>
<keyword evidence="7" id="KW-0653">Protein transport</keyword>
<dbReference type="GO" id="GO:0015031">
    <property type="term" value="P:protein transport"/>
    <property type="evidence" value="ECO:0007669"/>
    <property type="project" value="UniProtKB-KW"/>
</dbReference>
<keyword evidence="12" id="KW-1185">Reference proteome</keyword>
<evidence type="ECO:0000256" key="8">
    <source>
        <dbReference type="ARBA" id="ARBA00022989"/>
    </source>
</evidence>
<dbReference type="InterPro" id="IPR037682">
    <property type="entry name" value="TonB_C"/>
</dbReference>
<keyword evidence="6" id="KW-0812">Transmembrane</keyword>
<evidence type="ECO:0000256" key="5">
    <source>
        <dbReference type="ARBA" id="ARBA00022519"/>
    </source>
</evidence>
<evidence type="ECO:0000256" key="2">
    <source>
        <dbReference type="ARBA" id="ARBA00006555"/>
    </source>
</evidence>
<reference evidence="11 12" key="1">
    <citation type="journal article" date="2010" name="Stand. Genomic Sci.">
        <title>Complete genome sequence of Arcobacter nitrofigilis type strain (CI).</title>
        <authorList>
            <person name="Pati A."/>
            <person name="Gronow S."/>
            <person name="Lapidus A."/>
            <person name="Copeland A."/>
            <person name="Glavina Del Rio T."/>
            <person name="Nolan M."/>
            <person name="Lucas S."/>
            <person name="Tice H."/>
            <person name="Cheng J.F."/>
            <person name="Han C."/>
            <person name="Chertkov O."/>
            <person name="Bruce D."/>
            <person name="Tapia R."/>
            <person name="Goodwin L."/>
            <person name="Pitluck S."/>
            <person name="Liolios K."/>
            <person name="Ivanova N."/>
            <person name="Mavromatis K."/>
            <person name="Chen A."/>
            <person name="Palaniappan K."/>
            <person name="Land M."/>
            <person name="Hauser L."/>
            <person name="Chang Y.J."/>
            <person name="Jeffries C.D."/>
            <person name="Detter J.C."/>
            <person name="Rohde M."/>
            <person name="Goker M."/>
            <person name="Bristow J."/>
            <person name="Eisen J.A."/>
            <person name="Markowitz V."/>
            <person name="Hugenholtz P."/>
            <person name="Klenk H.P."/>
            <person name="Kyrpides N.C."/>
        </authorList>
    </citation>
    <scope>NUCLEOTIDE SEQUENCE [LARGE SCALE GENOMIC DNA]</scope>
    <source>
        <strain evidence="12">ATCC 33309 / DSM 7299 / CCUG 15893 / LMG 7604 / NCTC 12251 / CI</strain>
    </source>
</reference>
<evidence type="ECO:0000256" key="3">
    <source>
        <dbReference type="ARBA" id="ARBA00022448"/>
    </source>
</evidence>